<feature type="compositionally biased region" description="Low complexity" evidence="4">
    <location>
        <begin position="314"/>
        <end position="327"/>
    </location>
</feature>
<keyword evidence="5" id="KW-0812">Transmembrane</keyword>
<dbReference type="CDD" id="cd02696">
    <property type="entry name" value="MurNAc-LAA"/>
    <property type="match status" value="1"/>
</dbReference>
<dbReference type="Gene3D" id="3.40.630.40">
    <property type="entry name" value="Zn-dependent exopeptidases"/>
    <property type="match status" value="1"/>
</dbReference>
<gene>
    <name evidence="7" type="ORF">KUV50_12005</name>
</gene>
<feature type="compositionally biased region" description="Polar residues" evidence="4">
    <location>
        <begin position="328"/>
        <end position="348"/>
    </location>
</feature>
<keyword evidence="8" id="KW-1185">Reference proteome</keyword>
<evidence type="ECO:0000256" key="5">
    <source>
        <dbReference type="SAM" id="Phobius"/>
    </source>
</evidence>
<accession>A0A953HUU2</accession>
<dbReference type="AlphaFoldDB" id="A0A953HUU2"/>
<comment type="catalytic activity">
    <reaction evidence="1">
        <text>Hydrolyzes the link between N-acetylmuramoyl residues and L-amino acid residues in certain cell-wall glycopeptides.</text>
        <dbReference type="EC" id="3.5.1.28"/>
    </reaction>
</comment>
<dbReference type="GO" id="GO:0008745">
    <property type="term" value="F:N-acetylmuramoyl-L-alanine amidase activity"/>
    <property type="evidence" value="ECO:0007669"/>
    <property type="project" value="UniProtKB-EC"/>
</dbReference>
<reference evidence="7" key="1">
    <citation type="submission" date="2021-06" db="EMBL/GenBank/DDBJ databases">
        <title>44 bacteria genomes isolated from Dapeng, Shenzhen.</title>
        <authorList>
            <person name="Zheng W."/>
            <person name="Yu S."/>
            <person name="Huang Y."/>
        </authorList>
    </citation>
    <scope>NUCLEOTIDE SEQUENCE</scope>
    <source>
        <strain evidence="7">DP5N28-2</strain>
    </source>
</reference>
<feature type="region of interest" description="Disordered" evidence="4">
    <location>
        <begin position="288"/>
        <end position="353"/>
    </location>
</feature>
<dbReference type="Proteomes" id="UP000753961">
    <property type="component" value="Unassembled WGS sequence"/>
</dbReference>
<feature type="compositionally biased region" description="Polar residues" evidence="4">
    <location>
        <begin position="288"/>
        <end position="300"/>
    </location>
</feature>
<feature type="domain" description="MurNAc-LAA" evidence="6">
    <location>
        <begin position="112"/>
        <end position="270"/>
    </location>
</feature>
<dbReference type="SMART" id="SM00646">
    <property type="entry name" value="Ami_3"/>
    <property type="match status" value="1"/>
</dbReference>
<dbReference type="Pfam" id="PF01520">
    <property type="entry name" value="Amidase_3"/>
    <property type="match status" value="1"/>
</dbReference>
<evidence type="ECO:0000256" key="3">
    <source>
        <dbReference type="ARBA" id="ARBA00022801"/>
    </source>
</evidence>
<keyword evidence="5" id="KW-1133">Transmembrane helix</keyword>
<comment type="caution">
    <text evidence="7">The sequence shown here is derived from an EMBL/GenBank/DDBJ whole genome shotgun (WGS) entry which is preliminary data.</text>
</comment>
<dbReference type="RefSeq" id="WP_222580400.1">
    <property type="nucleotide sequence ID" value="NZ_JAHVHU010000010.1"/>
</dbReference>
<dbReference type="PANTHER" id="PTHR30404">
    <property type="entry name" value="N-ACETYLMURAMOYL-L-ALANINE AMIDASE"/>
    <property type="match status" value="1"/>
</dbReference>
<dbReference type="PANTHER" id="PTHR30404:SF0">
    <property type="entry name" value="N-ACETYLMURAMOYL-L-ALANINE AMIDASE AMIC"/>
    <property type="match status" value="1"/>
</dbReference>
<keyword evidence="5" id="KW-0472">Membrane</keyword>
<evidence type="ECO:0000313" key="7">
    <source>
        <dbReference type="EMBL" id="MBY5958865.1"/>
    </source>
</evidence>
<evidence type="ECO:0000259" key="6">
    <source>
        <dbReference type="SMART" id="SM00646"/>
    </source>
</evidence>
<name>A0A953HUU2_9BACT</name>
<keyword evidence="3" id="KW-0378">Hydrolase</keyword>
<dbReference type="EMBL" id="JAHVHU010000010">
    <property type="protein sequence ID" value="MBY5958865.1"/>
    <property type="molecule type" value="Genomic_DNA"/>
</dbReference>
<dbReference type="GO" id="GO:0009253">
    <property type="term" value="P:peptidoglycan catabolic process"/>
    <property type="evidence" value="ECO:0007669"/>
    <property type="project" value="InterPro"/>
</dbReference>
<dbReference type="EC" id="3.5.1.28" evidence="2"/>
<evidence type="ECO:0000256" key="2">
    <source>
        <dbReference type="ARBA" id="ARBA00011901"/>
    </source>
</evidence>
<dbReference type="InterPro" id="IPR050695">
    <property type="entry name" value="N-acetylmuramoyl_amidase_3"/>
</dbReference>
<evidence type="ECO:0000256" key="1">
    <source>
        <dbReference type="ARBA" id="ARBA00001561"/>
    </source>
</evidence>
<protein>
    <recommendedName>
        <fullName evidence="2">N-acetylmuramoyl-L-alanine amidase</fullName>
        <ecNumber evidence="2">3.5.1.28</ecNumber>
    </recommendedName>
</protein>
<feature type="transmembrane region" description="Helical" evidence="5">
    <location>
        <begin position="12"/>
        <end position="33"/>
    </location>
</feature>
<organism evidence="7 8">
    <name type="scientific">Membranihabitans marinus</name>
    <dbReference type="NCBI Taxonomy" id="1227546"/>
    <lineage>
        <taxon>Bacteria</taxon>
        <taxon>Pseudomonadati</taxon>
        <taxon>Bacteroidota</taxon>
        <taxon>Saprospiria</taxon>
        <taxon>Saprospirales</taxon>
        <taxon>Saprospiraceae</taxon>
        <taxon>Membranihabitans</taxon>
    </lineage>
</organism>
<dbReference type="FunFam" id="3.40.630.40:FF:000005">
    <property type="entry name" value="N-acetylmuramoyl-L-alanine amidase (AmiA)"/>
    <property type="match status" value="1"/>
</dbReference>
<proteinExistence type="predicted"/>
<sequence>MSLVNFALKCKTIFLIVLSIGLGINISFAHMPFGGGGGDHDVKKNADKIKKVVLDAGHGGKDSGALGSKSKEKDVVLDLVLKLGQEIERKYPDIEVIYTRKTDKFVELHERAEIANKANADLFISIHCNAAGSHSACGSETFVLGLHRNDDNLKVAKRENAAILLEENYEENYEGFDPNSEISHIILNMYQNTFLDRSLTFANSLETNLVTKNKRKSRGVKQAGFLVLRHTFMPSILFEAGFLTNKEEEQYLNSSTGQSRIIASFIDAFEDYRNQIENNPHLADVKTDVQSAPGSANNPTKEIKHAPHKVSQVTTTSPRPSESSESTLVASVNNGPELSPAPSQNPMTKKQKEFSGNELEFCVQLAATPKKANLSASKWRNIQNLSIRYEKGMYKYQITGIEKYSDANKMKDRMKQRGFEGAFVVAYNNGNRVDISEAVGMSDQ</sequence>
<evidence type="ECO:0000313" key="8">
    <source>
        <dbReference type="Proteomes" id="UP000753961"/>
    </source>
</evidence>
<dbReference type="InterPro" id="IPR002508">
    <property type="entry name" value="MurNAc-LAA_cat"/>
</dbReference>
<evidence type="ECO:0000256" key="4">
    <source>
        <dbReference type="SAM" id="MobiDB-lite"/>
    </source>
</evidence>
<dbReference type="GO" id="GO:0030288">
    <property type="term" value="C:outer membrane-bounded periplasmic space"/>
    <property type="evidence" value="ECO:0007669"/>
    <property type="project" value="TreeGrafter"/>
</dbReference>
<dbReference type="SUPFAM" id="SSF53187">
    <property type="entry name" value="Zn-dependent exopeptidases"/>
    <property type="match status" value="1"/>
</dbReference>